<dbReference type="SMART" id="SM00360">
    <property type="entry name" value="RRM"/>
    <property type="match status" value="1"/>
</dbReference>
<dbReference type="GO" id="GO:0003723">
    <property type="term" value="F:RNA binding"/>
    <property type="evidence" value="ECO:0007669"/>
    <property type="project" value="UniProtKB-UniRule"/>
</dbReference>
<keyword evidence="1" id="KW-0694">RNA-binding</keyword>
<dbReference type="OrthoDB" id="344054at2759"/>
<accession>A0A9D5DP92</accession>
<evidence type="ECO:0000256" key="2">
    <source>
        <dbReference type="SAM" id="MobiDB-lite"/>
    </source>
</evidence>
<name>A0A9D5DP92_9CRYT</name>
<dbReference type="Pfam" id="PF00076">
    <property type="entry name" value="RRM_1"/>
    <property type="match status" value="1"/>
</dbReference>
<feature type="compositionally biased region" description="Low complexity" evidence="2">
    <location>
        <begin position="28"/>
        <end position="47"/>
    </location>
</feature>
<comment type="caution">
    <text evidence="4">The sequence shown here is derived from an EMBL/GenBank/DDBJ whole genome shotgun (WGS) entry which is preliminary data.</text>
</comment>
<feature type="compositionally biased region" description="Basic residues" evidence="2">
    <location>
        <begin position="763"/>
        <end position="773"/>
    </location>
</feature>
<dbReference type="SUPFAM" id="SSF54928">
    <property type="entry name" value="RNA-binding domain, RBD"/>
    <property type="match status" value="1"/>
</dbReference>
<dbReference type="Proteomes" id="UP001067231">
    <property type="component" value="Unassembled WGS sequence"/>
</dbReference>
<feature type="compositionally biased region" description="Basic and acidic residues" evidence="2">
    <location>
        <begin position="806"/>
        <end position="826"/>
    </location>
</feature>
<dbReference type="InterPro" id="IPR012677">
    <property type="entry name" value="Nucleotide-bd_a/b_plait_sf"/>
</dbReference>
<evidence type="ECO:0000313" key="4">
    <source>
        <dbReference type="EMBL" id="KAJ1612587.1"/>
    </source>
</evidence>
<protein>
    <submittedName>
        <fullName evidence="4">RNA binding RGG repeats plus RRM domain-containing protein</fullName>
    </submittedName>
</protein>
<dbReference type="PROSITE" id="PS50102">
    <property type="entry name" value="RRM"/>
    <property type="match status" value="1"/>
</dbReference>
<dbReference type="CDD" id="cd00590">
    <property type="entry name" value="RRM_SF"/>
    <property type="match status" value="1"/>
</dbReference>
<gene>
    <name evidence="4" type="ORF">OJ253_498</name>
</gene>
<dbReference type="InterPro" id="IPR035979">
    <property type="entry name" value="RBD_domain_sf"/>
</dbReference>
<dbReference type="Gene3D" id="3.30.70.330">
    <property type="match status" value="1"/>
</dbReference>
<feature type="region of interest" description="Disordered" evidence="2">
    <location>
        <begin position="403"/>
        <end position="826"/>
    </location>
</feature>
<sequence>MDNKDCDNIDEDEWYAGLGVVPLSSEKTSSAALARGSSSATGSSARGTHQRDGDTVVEEGANGGMMLGDGSVMSGGSLMSDAGSGLEPVGGLNHNQRDRNAVNICQGSLSGSGQGQLFDSVSNKEASGSRVGQNSTVLQEGSARDMVLVTAMEEEEDDDDEDLGGVILADEVNSRSYTNVPYGKGPSMPKHNRPVSFVRRDRVVFLGSPPELPLRVAPDPSSGGAMTRVGSIIVLSNLMWWVNDISIRELASEFGTVRAIRIIERPKDGRSLGICLIEYVNSESAPKALQGISASFAKKFDGRPLYVVPLPLHGELHIALDNINPHWSRGGIITEEILAMICQLVGVDIQTAGLEIQPETGTIVGLVQPRFADYASYFFPDGTPSWFPPLYVEALKHIRDLIPPSRLQNRSSSGGGGGSSSKHSTKNRSNYTNNDNNNTNYSNMESDSDALNHLDDDSAFGVNGESKDSASFYNSGTGDNSNIGSRRDHDSGSGKGLNGSYMDDTGHYGSGGGRGSKSLKYENGFPDNSSGGNNGDTLSSYRDDDEHFSGGTHNSKKFAGQKREYRERERQDRDRGERDRERGDRDRDRGDRDRDRGDRDRDRGDRDRERERDRNRDRDRDRDRDRNRDRDRDRDRERERDRVERSERGERDRNKERSRDKSERERSERREMKSERGDKEKYRDKDWERERDRDGDQEKWSGGASSQLSTSTKEAGDRGGSGAGGSHSKKGFGGSSHLDHDGASSKSSSKKHRSSSESSRSRSPPRRLSKHVKKDLNKFSSGTTKDKSWDGRGSGGNNSSRGGKNSNRESRSLAERGGWERRSNRR</sequence>
<feature type="compositionally biased region" description="Polar residues" evidence="2">
    <location>
        <begin position="703"/>
        <end position="713"/>
    </location>
</feature>
<feature type="compositionally biased region" description="Low complexity" evidence="2">
    <location>
        <begin position="427"/>
        <end position="443"/>
    </location>
</feature>
<feature type="region of interest" description="Disordered" evidence="2">
    <location>
        <begin position="113"/>
        <end position="135"/>
    </location>
</feature>
<feature type="compositionally biased region" description="Polar residues" evidence="2">
    <location>
        <begin position="119"/>
        <end position="135"/>
    </location>
</feature>
<evidence type="ECO:0000259" key="3">
    <source>
        <dbReference type="PROSITE" id="PS50102"/>
    </source>
</evidence>
<feature type="compositionally biased region" description="Polar residues" evidence="2">
    <location>
        <begin position="469"/>
        <end position="484"/>
    </location>
</feature>
<feature type="region of interest" description="Disordered" evidence="2">
    <location>
        <begin position="26"/>
        <end position="61"/>
    </location>
</feature>
<reference evidence="4" key="1">
    <citation type="submission" date="2022-10" db="EMBL/GenBank/DDBJ databases">
        <title>Adaptive evolution leads to modifications in subtelomeric GC content in a zoonotic Cryptosporidium species.</title>
        <authorList>
            <person name="Li J."/>
            <person name="Feng Y."/>
            <person name="Xiao L."/>
        </authorList>
    </citation>
    <scope>NUCLEOTIDE SEQUENCE</scope>
    <source>
        <strain evidence="4">33844</strain>
    </source>
</reference>
<dbReference type="AlphaFoldDB" id="A0A9D5DP92"/>
<organism evidence="4">
    <name type="scientific">Cryptosporidium canis</name>
    <dbReference type="NCBI Taxonomy" id="195482"/>
    <lineage>
        <taxon>Eukaryota</taxon>
        <taxon>Sar</taxon>
        <taxon>Alveolata</taxon>
        <taxon>Apicomplexa</taxon>
        <taxon>Conoidasida</taxon>
        <taxon>Coccidia</taxon>
        <taxon>Eucoccidiorida</taxon>
        <taxon>Eimeriorina</taxon>
        <taxon>Cryptosporidiidae</taxon>
        <taxon>Cryptosporidium</taxon>
    </lineage>
</organism>
<dbReference type="InterPro" id="IPR000504">
    <property type="entry name" value="RRM_dom"/>
</dbReference>
<evidence type="ECO:0000256" key="1">
    <source>
        <dbReference type="PROSITE-ProRule" id="PRU00176"/>
    </source>
</evidence>
<feature type="domain" description="RRM" evidence="3">
    <location>
        <begin position="231"/>
        <end position="307"/>
    </location>
</feature>
<feature type="compositionally biased region" description="Polar residues" evidence="2">
    <location>
        <begin position="526"/>
        <end position="540"/>
    </location>
</feature>
<dbReference type="EMBL" id="JAPCXC010000006">
    <property type="protein sequence ID" value="KAJ1612587.1"/>
    <property type="molecule type" value="Genomic_DNA"/>
</dbReference>
<feature type="compositionally biased region" description="Basic and acidic residues" evidence="2">
    <location>
        <begin position="561"/>
        <end position="699"/>
    </location>
</feature>
<proteinExistence type="predicted"/>